<accession>A0A6J4T818</accession>
<feature type="compositionally biased region" description="Low complexity" evidence="1">
    <location>
        <begin position="47"/>
        <end position="56"/>
    </location>
</feature>
<feature type="non-terminal residue" evidence="2">
    <location>
        <position position="165"/>
    </location>
</feature>
<feature type="non-terminal residue" evidence="2">
    <location>
        <position position="1"/>
    </location>
</feature>
<feature type="compositionally biased region" description="Basic and acidic residues" evidence="1">
    <location>
        <begin position="116"/>
        <end position="136"/>
    </location>
</feature>
<evidence type="ECO:0000256" key="1">
    <source>
        <dbReference type="SAM" id="MobiDB-lite"/>
    </source>
</evidence>
<feature type="compositionally biased region" description="Basic residues" evidence="1">
    <location>
        <begin position="1"/>
        <end position="10"/>
    </location>
</feature>
<feature type="compositionally biased region" description="Basic residues" evidence="1">
    <location>
        <begin position="101"/>
        <end position="115"/>
    </location>
</feature>
<name>A0A6J4T818_9ACTN</name>
<feature type="compositionally biased region" description="Basic residues" evidence="1">
    <location>
        <begin position="36"/>
        <end position="46"/>
    </location>
</feature>
<evidence type="ECO:0000313" key="2">
    <source>
        <dbReference type="EMBL" id="CAA9516209.1"/>
    </source>
</evidence>
<proteinExistence type="predicted"/>
<feature type="compositionally biased region" description="Low complexity" evidence="1">
    <location>
        <begin position="76"/>
        <end position="100"/>
    </location>
</feature>
<feature type="compositionally biased region" description="Basic residues" evidence="1">
    <location>
        <begin position="57"/>
        <end position="72"/>
    </location>
</feature>
<gene>
    <name evidence="2" type="ORF">AVDCRST_MAG67-3006</name>
</gene>
<feature type="region of interest" description="Disordered" evidence="1">
    <location>
        <begin position="1"/>
        <end position="165"/>
    </location>
</feature>
<sequence length="165" mass="18122">ARRHGHRQRLPRAASAHAPGAARVARHAAGAGRARQGARRAARGRARPAAQLLRGSHVPRRRRGRAHAHVRSRILDPAQPQRADAARRSSGARGPAAARCLQRRRARAVRQAHAGRPREAARGARDAPRRRARDVPRPLQPRGARPARRLLGARARQDRLGLLQV</sequence>
<dbReference type="EMBL" id="CADCVQ010000127">
    <property type="protein sequence ID" value="CAA9516209.1"/>
    <property type="molecule type" value="Genomic_DNA"/>
</dbReference>
<dbReference type="AlphaFoldDB" id="A0A6J4T818"/>
<reference evidence="2" key="1">
    <citation type="submission" date="2020-02" db="EMBL/GenBank/DDBJ databases">
        <authorList>
            <person name="Meier V. D."/>
        </authorList>
    </citation>
    <scope>NUCLEOTIDE SEQUENCE</scope>
    <source>
        <strain evidence="2">AVDCRST_MAG67</strain>
    </source>
</reference>
<protein>
    <submittedName>
        <fullName evidence="2">Transcriptional regulator, MarR family</fullName>
    </submittedName>
</protein>
<organism evidence="2">
    <name type="scientific">uncultured Solirubrobacteraceae bacterium</name>
    <dbReference type="NCBI Taxonomy" id="1162706"/>
    <lineage>
        <taxon>Bacteria</taxon>
        <taxon>Bacillati</taxon>
        <taxon>Actinomycetota</taxon>
        <taxon>Thermoleophilia</taxon>
        <taxon>Solirubrobacterales</taxon>
        <taxon>Solirubrobacteraceae</taxon>
        <taxon>environmental samples</taxon>
    </lineage>
</organism>
<feature type="compositionally biased region" description="Low complexity" evidence="1">
    <location>
        <begin position="12"/>
        <end position="35"/>
    </location>
</feature>
<feature type="compositionally biased region" description="Low complexity" evidence="1">
    <location>
        <begin position="140"/>
        <end position="165"/>
    </location>
</feature>